<dbReference type="PANTHER" id="PTHR17985">
    <property type="entry name" value="SER/THR-RICH PROTEIN T10 IN DGCR REGION"/>
    <property type="match status" value="1"/>
</dbReference>
<dbReference type="PANTHER" id="PTHR17985:SF16">
    <property type="entry name" value="TRANSPORT_GOLGI ORGANIZATION-LIKE PROTEIN (DUF833)"/>
    <property type="match status" value="1"/>
</dbReference>
<reference evidence="1" key="1">
    <citation type="submission" date="2021-01" db="EMBL/GenBank/DDBJ databases">
        <authorList>
            <person name="Lovell J.T."/>
            <person name="Bentley N."/>
            <person name="Bhattarai G."/>
            <person name="Jenkins J.W."/>
            <person name="Sreedasyam A."/>
            <person name="Alarcon Y."/>
            <person name="Bock C."/>
            <person name="Boston L."/>
            <person name="Carlson J."/>
            <person name="Cervantes K."/>
            <person name="Clermont K."/>
            <person name="Krom N."/>
            <person name="Kubenka K."/>
            <person name="Mamidi S."/>
            <person name="Mattison C."/>
            <person name="Monteros M."/>
            <person name="Pisani C."/>
            <person name="Plott C."/>
            <person name="Rajasekar S."/>
            <person name="Rhein H.S."/>
            <person name="Rohla C."/>
            <person name="Song M."/>
            <person name="Hilaire R.S."/>
            <person name="Shu S."/>
            <person name="Wells L."/>
            <person name="Wang X."/>
            <person name="Webber J."/>
            <person name="Heerema R.J."/>
            <person name="Klein P."/>
            <person name="Conner P."/>
            <person name="Grauke L."/>
            <person name="Grimwood J."/>
            <person name="Schmutz J."/>
            <person name="Randall J.J."/>
        </authorList>
    </citation>
    <scope>NUCLEOTIDE SEQUENCE</scope>
    <source>
        <tissue evidence="1">Leaf</tissue>
    </source>
</reference>
<sequence length="162" mass="18046">MCIAAFLWQVHPPDSSSGNVFFFFGLLFLQSDIVSEVDEPKRPLELWEGGDILGGRDDVAGGTWLACSGDGPVAFLTNVREVQKLQEAKSRGDLLVRFLKAIVKEGNNFVTQVEPGIHVYTSVRLDSPWSKVEEMVENLMMNTVKDDESMLPRIFPQNGNTN</sequence>
<evidence type="ECO:0000313" key="2">
    <source>
        <dbReference type="Proteomes" id="UP000811246"/>
    </source>
</evidence>
<dbReference type="AlphaFoldDB" id="A0A922EUU5"/>
<evidence type="ECO:0000313" key="1">
    <source>
        <dbReference type="EMBL" id="KAG6709122.1"/>
    </source>
</evidence>
<organism evidence="1 2">
    <name type="scientific">Carya illinoinensis</name>
    <name type="common">Pecan</name>
    <dbReference type="NCBI Taxonomy" id="32201"/>
    <lineage>
        <taxon>Eukaryota</taxon>
        <taxon>Viridiplantae</taxon>
        <taxon>Streptophyta</taxon>
        <taxon>Embryophyta</taxon>
        <taxon>Tracheophyta</taxon>
        <taxon>Spermatophyta</taxon>
        <taxon>Magnoliopsida</taxon>
        <taxon>eudicotyledons</taxon>
        <taxon>Gunneridae</taxon>
        <taxon>Pentapetalae</taxon>
        <taxon>rosids</taxon>
        <taxon>fabids</taxon>
        <taxon>Fagales</taxon>
        <taxon>Juglandaceae</taxon>
        <taxon>Carya</taxon>
    </lineage>
</organism>
<comment type="caution">
    <text evidence="1">The sequence shown here is derived from an EMBL/GenBank/DDBJ whole genome shotgun (WGS) entry which is preliminary data.</text>
</comment>
<protein>
    <submittedName>
        <fullName evidence="1">Uncharacterized protein</fullName>
    </submittedName>
</protein>
<proteinExistence type="predicted"/>
<accession>A0A922EUU5</accession>
<dbReference type="InterPro" id="IPR008551">
    <property type="entry name" value="TANGO2"/>
</dbReference>
<dbReference type="EMBL" id="CM031830">
    <property type="protein sequence ID" value="KAG6709122.1"/>
    <property type="molecule type" value="Genomic_DNA"/>
</dbReference>
<gene>
    <name evidence="1" type="ORF">I3842_06G116100</name>
</gene>
<dbReference type="Proteomes" id="UP000811246">
    <property type="component" value="Chromosome 6"/>
</dbReference>
<name>A0A922EUU5_CARIL</name>
<dbReference type="Pfam" id="PF05742">
    <property type="entry name" value="TANGO2"/>
    <property type="match status" value="1"/>
</dbReference>